<dbReference type="EMBL" id="ML009420">
    <property type="protein sequence ID" value="RKO97083.1"/>
    <property type="molecule type" value="Genomic_DNA"/>
</dbReference>
<feature type="compositionally biased region" description="Basic residues" evidence="1">
    <location>
        <begin position="147"/>
        <end position="158"/>
    </location>
</feature>
<gene>
    <name evidence="2" type="ORF">CAUPRSCDRAFT_11223</name>
</gene>
<feature type="region of interest" description="Disordered" evidence="1">
    <location>
        <begin position="141"/>
        <end position="170"/>
    </location>
</feature>
<evidence type="ECO:0000313" key="3">
    <source>
        <dbReference type="Proteomes" id="UP000268535"/>
    </source>
</evidence>
<accession>A0A4P9WXL8</accession>
<evidence type="ECO:0000313" key="2">
    <source>
        <dbReference type="EMBL" id="RKO97083.1"/>
    </source>
</evidence>
<sequence>MAAVCKHIRVKLTAARHRGVLAHVDTVAASRHVPADPCCCCRARAIAPRRIGLGRRIVSAAAIYPHRPPTAVQRCSQPLLPVSVELRVAASVRTVRDLSYRRHPPSRAYVLACPLAGWLARSRGSWLAAAAHPADASSSPVLSTRRALPRRHAVRPTARRPGAVAATPSSAPGPLRLLVAGTSTEWRRECLCERLRRRCRRCCLETTATTETAAAAWARALLIETDSVVVCSRLRRIPPPLQARETDRF</sequence>
<dbReference type="AlphaFoldDB" id="A0A4P9WXL8"/>
<dbReference type="Proteomes" id="UP000268535">
    <property type="component" value="Unassembled WGS sequence"/>
</dbReference>
<protein>
    <submittedName>
        <fullName evidence="2">Uncharacterized protein</fullName>
    </submittedName>
</protein>
<organism evidence="2 3">
    <name type="scientific">Caulochytrium protostelioides</name>
    <dbReference type="NCBI Taxonomy" id="1555241"/>
    <lineage>
        <taxon>Eukaryota</taxon>
        <taxon>Fungi</taxon>
        <taxon>Fungi incertae sedis</taxon>
        <taxon>Chytridiomycota</taxon>
        <taxon>Chytridiomycota incertae sedis</taxon>
        <taxon>Chytridiomycetes</taxon>
        <taxon>Caulochytriales</taxon>
        <taxon>Caulochytriaceae</taxon>
        <taxon>Caulochytrium</taxon>
    </lineage>
</organism>
<reference evidence="3" key="1">
    <citation type="journal article" date="2018" name="Nat. Microbiol.">
        <title>Leveraging single-cell genomics to expand the fungal tree of life.</title>
        <authorList>
            <person name="Ahrendt S.R."/>
            <person name="Quandt C.A."/>
            <person name="Ciobanu D."/>
            <person name="Clum A."/>
            <person name="Salamov A."/>
            <person name="Andreopoulos B."/>
            <person name="Cheng J.F."/>
            <person name="Woyke T."/>
            <person name="Pelin A."/>
            <person name="Henrissat B."/>
            <person name="Reynolds N.K."/>
            <person name="Benny G.L."/>
            <person name="Smith M.E."/>
            <person name="James T.Y."/>
            <person name="Grigoriev I.V."/>
        </authorList>
    </citation>
    <scope>NUCLEOTIDE SEQUENCE [LARGE SCALE GENOMIC DNA]</scope>
    <source>
        <strain evidence="3">ATCC 52028</strain>
    </source>
</reference>
<proteinExistence type="predicted"/>
<name>A0A4P9WXL8_9FUNG</name>
<evidence type="ECO:0000256" key="1">
    <source>
        <dbReference type="SAM" id="MobiDB-lite"/>
    </source>
</evidence>